<evidence type="ECO:0000256" key="1">
    <source>
        <dbReference type="SAM" id="MobiDB-lite"/>
    </source>
</evidence>
<keyword evidence="4" id="KW-1185">Reference proteome</keyword>
<proteinExistence type="predicted"/>
<feature type="chain" id="PRO_5041314904" evidence="2">
    <location>
        <begin position="18"/>
        <end position="178"/>
    </location>
</feature>
<reference evidence="3" key="1">
    <citation type="submission" date="2022-07" db="EMBL/GenBank/DDBJ databases">
        <title>Fungi with potential for degradation of polypropylene.</title>
        <authorList>
            <person name="Gostincar C."/>
        </authorList>
    </citation>
    <scope>NUCLEOTIDE SEQUENCE</scope>
    <source>
        <strain evidence="3">EXF-13308</strain>
    </source>
</reference>
<keyword evidence="2" id="KW-0732">Signal</keyword>
<feature type="compositionally biased region" description="Low complexity" evidence="1">
    <location>
        <begin position="108"/>
        <end position="127"/>
    </location>
</feature>
<dbReference type="Proteomes" id="UP001174694">
    <property type="component" value="Unassembled WGS sequence"/>
</dbReference>
<dbReference type="EMBL" id="JANBVO010000005">
    <property type="protein sequence ID" value="KAJ9152087.1"/>
    <property type="molecule type" value="Genomic_DNA"/>
</dbReference>
<name>A0AA38VUP1_9PEZI</name>
<protein>
    <submittedName>
        <fullName evidence="3">Uncharacterized protein</fullName>
    </submittedName>
</protein>
<comment type="caution">
    <text evidence="3">The sequence shown here is derived from an EMBL/GenBank/DDBJ whole genome shotgun (WGS) entry which is preliminary data.</text>
</comment>
<gene>
    <name evidence="3" type="ORF">NKR23_g2590</name>
</gene>
<evidence type="ECO:0000313" key="4">
    <source>
        <dbReference type="Proteomes" id="UP001174694"/>
    </source>
</evidence>
<feature type="region of interest" description="Disordered" evidence="1">
    <location>
        <begin position="108"/>
        <end position="178"/>
    </location>
</feature>
<feature type="compositionally biased region" description="Basic and acidic residues" evidence="1">
    <location>
        <begin position="167"/>
        <end position="178"/>
    </location>
</feature>
<evidence type="ECO:0000313" key="3">
    <source>
        <dbReference type="EMBL" id="KAJ9152087.1"/>
    </source>
</evidence>
<sequence length="178" mass="20081">MVFLIGIVGTIVRSLTGADKDYDPHYHPSYVVSPQPVVYSASPCACGQQRCAQCNTTTTAAYLAGPAYMTRRDCRREARWERRSAKYARKAARRGYPVVAAGPVHVHHQPQQVVAQPVQQPQPQPQQSGYYRSGSQERAAPRRASLDEVYEDQPPEYEPGQWAGRRRSVDVLMEEKRH</sequence>
<feature type="signal peptide" evidence="2">
    <location>
        <begin position="1"/>
        <end position="17"/>
    </location>
</feature>
<organism evidence="3 4">
    <name type="scientific">Pleurostoma richardsiae</name>
    <dbReference type="NCBI Taxonomy" id="41990"/>
    <lineage>
        <taxon>Eukaryota</taxon>
        <taxon>Fungi</taxon>
        <taxon>Dikarya</taxon>
        <taxon>Ascomycota</taxon>
        <taxon>Pezizomycotina</taxon>
        <taxon>Sordariomycetes</taxon>
        <taxon>Sordariomycetidae</taxon>
        <taxon>Calosphaeriales</taxon>
        <taxon>Pleurostomataceae</taxon>
        <taxon>Pleurostoma</taxon>
    </lineage>
</organism>
<evidence type="ECO:0000256" key="2">
    <source>
        <dbReference type="SAM" id="SignalP"/>
    </source>
</evidence>
<accession>A0AA38VUP1</accession>
<dbReference type="AlphaFoldDB" id="A0AA38VUP1"/>